<dbReference type="EMBL" id="ML994651">
    <property type="protein sequence ID" value="KAF2181882.1"/>
    <property type="molecule type" value="Genomic_DNA"/>
</dbReference>
<keyword evidence="1" id="KW-0812">Transmembrane</keyword>
<dbReference type="OrthoDB" id="4524878at2759"/>
<keyword evidence="1" id="KW-1133">Transmembrane helix</keyword>
<keyword evidence="3" id="KW-1185">Reference proteome</keyword>
<keyword evidence="1" id="KW-0472">Membrane</keyword>
<accession>A0A6A6DU17</accession>
<evidence type="ECO:0000313" key="3">
    <source>
        <dbReference type="Proteomes" id="UP000800200"/>
    </source>
</evidence>
<dbReference type="Proteomes" id="UP000800200">
    <property type="component" value="Unassembled WGS sequence"/>
</dbReference>
<proteinExistence type="predicted"/>
<organism evidence="2 3">
    <name type="scientific">Zopfia rhizophila CBS 207.26</name>
    <dbReference type="NCBI Taxonomy" id="1314779"/>
    <lineage>
        <taxon>Eukaryota</taxon>
        <taxon>Fungi</taxon>
        <taxon>Dikarya</taxon>
        <taxon>Ascomycota</taxon>
        <taxon>Pezizomycotina</taxon>
        <taxon>Dothideomycetes</taxon>
        <taxon>Dothideomycetes incertae sedis</taxon>
        <taxon>Zopfiaceae</taxon>
        <taxon>Zopfia</taxon>
    </lineage>
</organism>
<evidence type="ECO:0000256" key="1">
    <source>
        <dbReference type="SAM" id="Phobius"/>
    </source>
</evidence>
<reference evidence="2" key="1">
    <citation type="journal article" date="2020" name="Stud. Mycol.">
        <title>101 Dothideomycetes genomes: a test case for predicting lifestyles and emergence of pathogens.</title>
        <authorList>
            <person name="Haridas S."/>
            <person name="Albert R."/>
            <person name="Binder M."/>
            <person name="Bloem J."/>
            <person name="Labutti K."/>
            <person name="Salamov A."/>
            <person name="Andreopoulos B."/>
            <person name="Baker S."/>
            <person name="Barry K."/>
            <person name="Bills G."/>
            <person name="Bluhm B."/>
            <person name="Cannon C."/>
            <person name="Castanera R."/>
            <person name="Culley D."/>
            <person name="Daum C."/>
            <person name="Ezra D."/>
            <person name="Gonzalez J."/>
            <person name="Henrissat B."/>
            <person name="Kuo A."/>
            <person name="Liang C."/>
            <person name="Lipzen A."/>
            <person name="Lutzoni F."/>
            <person name="Magnuson J."/>
            <person name="Mondo S."/>
            <person name="Nolan M."/>
            <person name="Ohm R."/>
            <person name="Pangilinan J."/>
            <person name="Park H.-J."/>
            <person name="Ramirez L."/>
            <person name="Alfaro M."/>
            <person name="Sun H."/>
            <person name="Tritt A."/>
            <person name="Yoshinaga Y."/>
            <person name="Zwiers L.-H."/>
            <person name="Turgeon B."/>
            <person name="Goodwin S."/>
            <person name="Spatafora J."/>
            <person name="Crous P."/>
            <person name="Grigoriev I."/>
        </authorList>
    </citation>
    <scope>NUCLEOTIDE SEQUENCE</scope>
    <source>
        <strain evidence="2">CBS 207.26</strain>
    </source>
</reference>
<feature type="transmembrane region" description="Helical" evidence="1">
    <location>
        <begin position="12"/>
        <end position="36"/>
    </location>
</feature>
<dbReference type="AlphaFoldDB" id="A0A6A6DU17"/>
<gene>
    <name evidence="2" type="ORF">K469DRAFT_791692</name>
</gene>
<evidence type="ECO:0000313" key="2">
    <source>
        <dbReference type="EMBL" id="KAF2181882.1"/>
    </source>
</evidence>
<sequence>MSRASSATIPEKVLFAPMGFIAAIAAVWAPVLFLIAHPGGLPLTYGVIEQIVVNLFKYYDFSDSTLNTKFPAPTYTDQELRGVDEPSASLPLTAVFETDRYQWSRL</sequence>
<name>A0A6A6DU17_9PEZI</name>
<protein>
    <submittedName>
        <fullName evidence="2">Uncharacterized protein</fullName>
    </submittedName>
</protein>